<dbReference type="OrthoDB" id="4425298at2"/>
<keyword evidence="1" id="KW-1133">Transmembrane helix</keyword>
<accession>A0A0B5DDL9</accession>
<reference evidence="2 3" key="1">
    <citation type="submission" date="2013-04" db="EMBL/GenBank/DDBJ databases">
        <title>Complete genome sequence of Corynebacterium humireducens DSM 45392(T), isolated from a wastewater-fed microbial fuel cell.</title>
        <authorList>
            <person name="Ruckert C."/>
            <person name="Albersmeier A."/>
            <person name="Kalinowski J."/>
        </authorList>
    </citation>
    <scope>NUCLEOTIDE SEQUENCE [LARGE SCALE GENOMIC DNA]</scope>
    <source>
        <strain evidence="3">MFC-5</strain>
    </source>
</reference>
<name>A0A0B5DDL9_9CORY</name>
<dbReference type="STRING" id="1223515.B842_12390"/>
<feature type="transmembrane region" description="Helical" evidence="1">
    <location>
        <begin position="33"/>
        <end position="58"/>
    </location>
</feature>
<keyword evidence="1" id="KW-0812">Transmembrane</keyword>
<organism evidence="2 3">
    <name type="scientific">Corynebacterium humireducens NBRC 106098 = DSM 45392</name>
    <dbReference type="NCBI Taxonomy" id="1223515"/>
    <lineage>
        <taxon>Bacteria</taxon>
        <taxon>Bacillati</taxon>
        <taxon>Actinomycetota</taxon>
        <taxon>Actinomycetes</taxon>
        <taxon>Mycobacteriales</taxon>
        <taxon>Corynebacteriaceae</taxon>
        <taxon>Corynebacterium</taxon>
    </lineage>
</organism>
<dbReference type="RefSeq" id="WP_040087041.1">
    <property type="nucleotide sequence ID" value="NZ_BCSU01000010.1"/>
</dbReference>
<dbReference type="KEGG" id="chm:B842_12390"/>
<feature type="transmembrane region" description="Helical" evidence="1">
    <location>
        <begin position="6"/>
        <end position="26"/>
    </location>
</feature>
<keyword evidence="1" id="KW-0472">Membrane</keyword>
<dbReference type="Proteomes" id="UP000031524">
    <property type="component" value="Chromosome"/>
</dbReference>
<dbReference type="EMBL" id="CP005286">
    <property type="protein sequence ID" value="AJE34323.1"/>
    <property type="molecule type" value="Genomic_DNA"/>
</dbReference>
<gene>
    <name evidence="2" type="ORF">B842_12390</name>
</gene>
<dbReference type="AlphaFoldDB" id="A0A0B5DDL9"/>
<evidence type="ECO:0000256" key="1">
    <source>
        <dbReference type="SAM" id="Phobius"/>
    </source>
</evidence>
<protein>
    <submittedName>
        <fullName evidence="2">Uncharacterized protein</fullName>
    </submittedName>
</protein>
<sequence length="66" mass="7067">MSTVTVLGIASIVIGFLCIAAAFHTFMKKYPTVWPVAFGIGAFIFVTVIPVILAVFFATMPGDVTR</sequence>
<proteinExistence type="predicted"/>
<keyword evidence="3" id="KW-1185">Reference proteome</keyword>
<evidence type="ECO:0000313" key="3">
    <source>
        <dbReference type="Proteomes" id="UP000031524"/>
    </source>
</evidence>
<dbReference type="HOGENOM" id="CLU_206426_0_0_11"/>
<evidence type="ECO:0000313" key="2">
    <source>
        <dbReference type="EMBL" id="AJE34323.1"/>
    </source>
</evidence>